<proteinExistence type="predicted"/>
<name>A0ABS2TYA9_9ACTN</name>
<dbReference type="Proteomes" id="UP000749040">
    <property type="component" value="Unassembled WGS sequence"/>
</dbReference>
<dbReference type="EMBL" id="JADKYB010000017">
    <property type="protein sequence ID" value="MBM9508333.1"/>
    <property type="molecule type" value="Genomic_DNA"/>
</dbReference>
<organism evidence="3 4">
    <name type="scientific">Actinacidiphila acididurans</name>
    <dbReference type="NCBI Taxonomy" id="2784346"/>
    <lineage>
        <taxon>Bacteria</taxon>
        <taxon>Bacillati</taxon>
        <taxon>Actinomycetota</taxon>
        <taxon>Actinomycetes</taxon>
        <taxon>Kitasatosporales</taxon>
        <taxon>Streptomycetaceae</taxon>
        <taxon>Actinacidiphila</taxon>
    </lineage>
</organism>
<dbReference type="SUPFAM" id="SSF55154">
    <property type="entry name" value="CYTH-like phosphatases"/>
    <property type="match status" value="1"/>
</dbReference>
<evidence type="ECO:0000313" key="3">
    <source>
        <dbReference type="EMBL" id="MBM9508333.1"/>
    </source>
</evidence>
<protein>
    <submittedName>
        <fullName evidence="3">CYTH and CHAD domain-containing protein</fullName>
    </submittedName>
</protein>
<dbReference type="SMART" id="SM01118">
    <property type="entry name" value="CYTH"/>
    <property type="match status" value="1"/>
</dbReference>
<dbReference type="InterPro" id="IPR007899">
    <property type="entry name" value="CHAD_dom"/>
</dbReference>
<feature type="region of interest" description="Disordered" evidence="1">
    <location>
        <begin position="218"/>
        <end position="237"/>
    </location>
</feature>
<dbReference type="InterPro" id="IPR033469">
    <property type="entry name" value="CYTH-like_dom_sf"/>
</dbReference>
<accession>A0ABS2TYA9</accession>
<evidence type="ECO:0000259" key="2">
    <source>
        <dbReference type="PROSITE" id="PS51708"/>
    </source>
</evidence>
<feature type="region of interest" description="Disordered" evidence="1">
    <location>
        <begin position="1"/>
        <end position="27"/>
    </location>
</feature>
<dbReference type="Pfam" id="PF01928">
    <property type="entry name" value="CYTH"/>
    <property type="match status" value="1"/>
</dbReference>
<dbReference type="InterPro" id="IPR023577">
    <property type="entry name" value="CYTH_domain"/>
</dbReference>
<dbReference type="PANTHER" id="PTHR39339">
    <property type="entry name" value="SLR1444 PROTEIN"/>
    <property type="match status" value="1"/>
</dbReference>
<keyword evidence="4" id="KW-1185">Reference proteome</keyword>
<comment type="caution">
    <text evidence="3">The sequence shown here is derived from an EMBL/GenBank/DDBJ whole genome shotgun (WGS) entry which is preliminary data.</text>
</comment>
<dbReference type="InterPro" id="IPR038186">
    <property type="entry name" value="CHAD_dom_sf"/>
</dbReference>
<dbReference type="Pfam" id="PF05235">
    <property type="entry name" value="CHAD"/>
    <property type="match status" value="1"/>
</dbReference>
<dbReference type="RefSeq" id="WP_205360211.1">
    <property type="nucleotide sequence ID" value="NZ_JADKYB010000017.1"/>
</dbReference>
<dbReference type="PROSITE" id="PS51708">
    <property type="entry name" value="CHAD"/>
    <property type="match status" value="1"/>
</dbReference>
<evidence type="ECO:0000256" key="1">
    <source>
        <dbReference type="SAM" id="MobiDB-lite"/>
    </source>
</evidence>
<dbReference type="SMART" id="SM00880">
    <property type="entry name" value="CHAD"/>
    <property type="match status" value="1"/>
</dbReference>
<dbReference type="CDD" id="cd07374">
    <property type="entry name" value="CYTH-like_Pase"/>
    <property type="match status" value="1"/>
</dbReference>
<feature type="domain" description="CHAD" evidence="2">
    <location>
        <begin position="239"/>
        <end position="522"/>
    </location>
</feature>
<dbReference type="Gene3D" id="1.40.20.10">
    <property type="entry name" value="CHAD domain"/>
    <property type="match status" value="1"/>
</dbReference>
<feature type="compositionally biased region" description="Basic and acidic residues" evidence="1">
    <location>
        <begin position="1"/>
        <end position="20"/>
    </location>
</feature>
<gene>
    <name evidence="3" type="ORF">ITX44_28015</name>
</gene>
<reference evidence="3 4" key="1">
    <citation type="submission" date="2021-01" db="EMBL/GenBank/DDBJ databases">
        <title>Streptomyces acididurans sp. nov., isolated from a peat swamp forest soil.</title>
        <authorList>
            <person name="Chantavorakit T."/>
            <person name="Duangmal K."/>
        </authorList>
    </citation>
    <scope>NUCLEOTIDE SEQUENCE [LARGE SCALE GENOMIC DNA]</scope>
    <source>
        <strain evidence="3 4">KK5PA1</strain>
    </source>
</reference>
<dbReference type="PANTHER" id="PTHR39339:SF1">
    <property type="entry name" value="CHAD DOMAIN-CONTAINING PROTEIN"/>
    <property type="match status" value="1"/>
</dbReference>
<sequence length="524" mass="56598">MGTRVRETERKYEAASDGRGRVRPAPADLADLPEVAATREPAPVRLDAVYFDTPALALAAHRRTLRRRTGGDDEGWHLKLPAAEADTRTEVRAPLGPAEGAPPRELRTEVAAVVRGRPLAPVARLRTERRRVLLLAGDGRTLAEIAYDKVTASVPAADADARDTAGAVGPGHKDTGAWIEADSWTEVEVELAEGTPDLLDAVEERFVAAGLRRSRSGSKLARALGDDRPPVPPPPPDPVVTAGQVPLGYLYAQLTAILALDPAVRRDEEDAVHRMRVATRRARSAMKSFRRELDREVTDPIGAELKWLAAVLGGARDREVLAERLGARLAELGGGQAGPDVRRRLLDPGDHRAAHAAVVAELDGSRYFALLDALEALLAAPPYRRRAAGPAAEAAAATVRRDHARLRHAVEAALALPPGQDRDVALHEARKDAKRARYSSEAARIVLGGRAAAHTARMKGVQQLLGEHQDSVMCRVAVAEARRQARAAGEDTAPYKALRRREREIAADIEARLPGEWRAADRPL</sequence>
<evidence type="ECO:0000313" key="4">
    <source>
        <dbReference type="Proteomes" id="UP000749040"/>
    </source>
</evidence>
<dbReference type="Gene3D" id="2.40.320.10">
    <property type="entry name" value="Hypothetical Protein Pfu-838710-001"/>
    <property type="match status" value="1"/>
</dbReference>